<evidence type="ECO:0000256" key="5">
    <source>
        <dbReference type="ARBA" id="ARBA00022801"/>
    </source>
</evidence>
<dbReference type="Pfam" id="PF02811">
    <property type="entry name" value="PHP"/>
    <property type="match status" value="1"/>
</dbReference>
<keyword evidence="4 8" id="KW-0028">Amino-acid biosynthesis</keyword>
<evidence type="ECO:0000256" key="7">
    <source>
        <dbReference type="ARBA" id="ARBA00049158"/>
    </source>
</evidence>
<proteinExistence type="inferred from homology"/>
<protein>
    <recommendedName>
        <fullName evidence="3 8">Histidinol-phosphatase</fullName>
        <shortName evidence="8">HolPase</shortName>
        <ecNumber evidence="3 8">3.1.3.15</ecNumber>
    </recommendedName>
</protein>
<dbReference type="InterPro" id="IPR016195">
    <property type="entry name" value="Pol/histidinol_Pase-like"/>
</dbReference>
<dbReference type="GO" id="GO:0005737">
    <property type="term" value="C:cytoplasm"/>
    <property type="evidence" value="ECO:0007669"/>
    <property type="project" value="TreeGrafter"/>
</dbReference>
<keyword evidence="5 8" id="KW-0378">Hydrolase</keyword>
<dbReference type="GO" id="GO:0000105">
    <property type="term" value="P:L-histidine biosynthetic process"/>
    <property type="evidence" value="ECO:0007669"/>
    <property type="project" value="UniProtKB-UniRule"/>
</dbReference>
<evidence type="ECO:0000259" key="9">
    <source>
        <dbReference type="Pfam" id="PF02811"/>
    </source>
</evidence>
<evidence type="ECO:0000256" key="3">
    <source>
        <dbReference type="ARBA" id="ARBA00013085"/>
    </source>
</evidence>
<comment type="pathway">
    <text evidence="1 8">Amino-acid biosynthesis; L-histidine biosynthesis; L-histidine from 5-phospho-alpha-D-ribose 1-diphosphate: step 8/9.</text>
</comment>
<evidence type="ECO:0000313" key="10">
    <source>
        <dbReference type="EMBL" id="PYZ93962.1"/>
    </source>
</evidence>
<name>A0A323TFG3_9BACI</name>
<feature type="domain" description="PHP" evidence="9">
    <location>
        <begin position="5"/>
        <end position="214"/>
    </location>
</feature>
<dbReference type="EMBL" id="PDOD01000002">
    <property type="protein sequence ID" value="PYZ93962.1"/>
    <property type="molecule type" value="Genomic_DNA"/>
</dbReference>
<evidence type="ECO:0000313" key="11">
    <source>
        <dbReference type="Proteomes" id="UP000248214"/>
    </source>
</evidence>
<dbReference type="Gene3D" id="3.20.20.140">
    <property type="entry name" value="Metal-dependent hydrolases"/>
    <property type="match status" value="1"/>
</dbReference>
<dbReference type="NCBIfam" id="NF005996">
    <property type="entry name" value="PRK08123.1"/>
    <property type="match status" value="1"/>
</dbReference>
<dbReference type="GO" id="GO:0004401">
    <property type="term" value="F:histidinol-phosphatase activity"/>
    <property type="evidence" value="ECO:0007669"/>
    <property type="project" value="UniProtKB-UniRule"/>
</dbReference>
<accession>A0A323TFG3</accession>
<dbReference type="EC" id="3.1.3.15" evidence="3 8"/>
<gene>
    <name evidence="10" type="ORF">CR194_11505</name>
</gene>
<evidence type="ECO:0000256" key="6">
    <source>
        <dbReference type="ARBA" id="ARBA00023102"/>
    </source>
</evidence>
<keyword evidence="6 8" id="KW-0368">Histidine biosynthesis</keyword>
<evidence type="ECO:0000256" key="1">
    <source>
        <dbReference type="ARBA" id="ARBA00004970"/>
    </source>
</evidence>
<dbReference type="InterPro" id="IPR010140">
    <property type="entry name" value="Histidinol_P_phosphatase_HisJ"/>
</dbReference>
<dbReference type="UniPathway" id="UPA00031">
    <property type="reaction ID" value="UER00013"/>
</dbReference>
<dbReference type="InterPro" id="IPR004013">
    <property type="entry name" value="PHP_dom"/>
</dbReference>
<sequence length="266" mass="30335">MTHDKHIHTQFCPHGSKDSMFQYVERALELGMSSISFTEHAPLPEGFTDPVPQLDSAMSKEILPQYIEKCQQIKERFIGQIEINIGLEVDYVAGYEKETRNFLNTWGPELDDSILSVHFLKPVGGAYVCLDYDANAFQDLVRQCGSLKKVYELYFATLHSAISSDLGSFTPNRIGHISLVRKFQKLFPREFDDSSMLNETLQLLKKHDKAMDVNVAGLVKEFCKEIYPPVPWIEKAKNMNIPLYYGSDAHSAKQLGQNRHMVETLL</sequence>
<dbReference type="PANTHER" id="PTHR21039">
    <property type="entry name" value="HISTIDINOL PHOSPHATASE-RELATED"/>
    <property type="match status" value="1"/>
</dbReference>
<reference evidence="10 11" key="1">
    <citation type="submission" date="2017-10" db="EMBL/GenBank/DDBJ databases">
        <title>Bacillus sp. nov., a halophilic bacterium isolated from a Keqin Lake.</title>
        <authorList>
            <person name="Wang H."/>
        </authorList>
    </citation>
    <scope>NUCLEOTIDE SEQUENCE [LARGE SCALE GENOMIC DNA]</scope>
    <source>
        <strain evidence="10 11">KQ-12</strain>
    </source>
</reference>
<dbReference type="PANTHER" id="PTHR21039:SF0">
    <property type="entry name" value="HISTIDINOL-PHOSPHATASE"/>
    <property type="match status" value="1"/>
</dbReference>
<dbReference type="OrthoDB" id="9775255at2"/>
<evidence type="ECO:0000256" key="2">
    <source>
        <dbReference type="ARBA" id="ARBA00009152"/>
    </source>
</evidence>
<dbReference type="CDD" id="cd12110">
    <property type="entry name" value="PHP_HisPPase_Hisj_like"/>
    <property type="match status" value="1"/>
</dbReference>
<comment type="similarity">
    <text evidence="2 8">Belongs to the PHP hydrolase family. HisK subfamily.</text>
</comment>
<comment type="caution">
    <text evidence="10">The sequence shown here is derived from an EMBL/GenBank/DDBJ whole genome shotgun (WGS) entry which is preliminary data.</text>
</comment>
<evidence type="ECO:0000256" key="4">
    <source>
        <dbReference type="ARBA" id="ARBA00022605"/>
    </source>
</evidence>
<evidence type="ECO:0000256" key="8">
    <source>
        <dbReference type="RuleBase" id="RU366003"/>
    </source>
</evidence>
<dbReference type="Proteomes" id="UP000248214">
    <property type="component" value="Unassembled WGS sequence"/>
</dbReference>
<comment type="catalytic activity">
    <reaction evidence="7 8">
        <text>L-histidinol phosphate + H2O = L-histidinol + phosphate</text>
        <dbReference type="Rhea" id="RHEA:14465"/>
        <dbReference type="ChEBI" id="CHEBI:15377"/>
        <dbReference type="ChEBI" id="CHEBI:43474"/>
        <dbReference type="ChEBI" id="CHEBI:57699"/>
        <dbReference type="ChEBI" id="CHEBI:57980"/>
        <dbReference type="EC" id="3.1.3.15"/>
    </reaction>
</comment>
<keyword evidence="11" id="KW-1185">Reference proteome</keyword>
<dbReference type="SUPFAM" id="SSF89550">
    <property type="entry name" value="PHP domain-like"/>
    <property type="match status" value="1"/>
</dbReference>
<organism evidence="10 11">
    <name type="scientific">Salipaludibacillus keqinensis</name>
    <dbReference type="NCBI Taxonomy" id="2045207"/>
    <lineage>
        <taxon>Bacteria</taxon>
        <taxon>Bacillati</taxon>
        <taxon>Bacillota</taxon>
        <taxon>Bacilli</taxon>
        <taxon>Bacillales</taxon>
        <taxon>Bacillaceae</taxon>
    </lineage>
</organism>
<dbReference type="NCBIfam" id="TIGR01856">
    <property type="entry name" value="hisJ_fam"/>
    <property type="match status" value="1"/>
</dbReference>
<dbReference type="AlphaFoldDB" id="A0A323TFG3"/>